<accession>A0A8N5EQK5</accession>
<keyword evidence="2" id="KW-0732">Signal</keyword>
<dbReference type="RefSeq" id="XP_030914112.1">
    <property type="nucleotide sequence ID" value="XM_031058252.1"/>
</dbReference>
<sequence>MNAGVEDAILLFAIIRVLWGGERRCIPNQQAFSAEFVVQFSGSSRGAGLASPPAKPPGWLGCKIKGRKSLKQTPACPQNRLLCKFPKRKACVGKGEVGHAQLCPEKGYFGRSCCRREERGRLRSLSTPKQKEDKEGNFAHTKTEEKKKGEGVKESAERSGRAPMCLAFQAMHLHVSEAAEKLEEAQADITLRVVVIARKETAEGDAVGSCVLGSPGTERLRNEELSLRRKNYGKSGV</sequence>
<organism evidence="3 4">
    <name type="scientific">Geospiza fortis</name>
    <name type="common">Medium ground-finch</name>
    <dbReference type="NCBI Taxonomy" id="48883"/>
    <lineage>
        <taxon>Eukaryota</taxon>
        <taxon>Metazoa</taxon>
        <taxon>Chordata</taxon>
        <taxon>Craniata</taxon>
        <taxon>Vertebrata</taxon>
        <taxon>Euteleostomi</taxon>
        <taxon>Archelosauria</taxon>
        <taxon>Archosauria</taxon>
        <taxon>Dinosauria</taxon>
        <taxon>Saurischia</taxon>
        <taxon>Theropoda</taxon>
        <taxon>Coelurosauria</taxon>
        <taxon>Aves</taxon>
        <taxon>Neognathae</taxon>
        <taxon>Neoaves</taxon>
        <taxon>Telluraves</taxon>
        <taxon>Australaves</taxon>
        <taxon>Passeriformes</taxon>
        <taxon>Thraupidae</taxon>
        <taxon>Geospiza</taxon>
    </lineage>
</organism>
<protein>
    <submittedName>
        <fullName evidence="4">Uncharacterized protein LOC115948016</fullName>
    </submittedName>
</protein>
<feature type="signal peptide" evidence="2">
    <location>
        <begin position="1"/>
        <end position="20"/>
    </location>
</feature>
<dbReference type="Proteomes" id="UP000504602">
    <property type="component" value="Unplaced"/>
</dbReference>
<evidence type="ECO:0000256" key="1">
    <source>
        <dbReference type="SAM" id="MobiDB-lite"/>
    </source>
</evidence>
<name>A0A8N5EQK5_GEOFO</name>
<feature type="region of interest" description="Disordered" evidence="1">
    <location>
        <begin position="124"/>
        <end position="158"/>
    </location>
</feature>
<gene>
    <name evidence="4" type="primary">LOC115948016</name>
</gene>
<dbReference type="AlphaFoldDB" id="A0A8N5EQK5"/>
<dbReference type="GeneID" id="115948016"/>
<feature type="chain" id="PRO_5035424951" evidence="2">
    <location>
        <begin position="21"/>
        <end position="237"/>
    </location>
</feature>
<evidence type="ECO:0000256" key="2">
    <source>
        <dbReference type="SAM" id="SignalP"/>
    </source>
</evidence>
<feature type="compositionally biased region" description="Basic and acidic residues" evidence="1">
    <location>
        <begin position="129"/>
        <end position="158"/>
    </location>
</feature>
<evidence type="ECO:0000313" key="3">
    <source>
        <dbReference type="Proteomes" id="UP000504602"/>
    </source>
</evidence>
<keyword evidence="3" id="KW-1185">Reference proteome</keyword>
<reference evidence="4" key="1">
    <citation type="submission" date="2025-08" db="UniProtKB">
        <authorList>
            <consortium name="RefSeq"/>
        </authorList>
    </citation>
    <scope>IDENTIFICATION</scope>
</reference>
<proteinExistence type="predicted"/>
<evidence type="ECO:0000313" key="4">
    <source>
        <dbReference type="RefSeq" id="XP_030914112.1"/>
    </source>
</evidence>